<accession>A0ABD1YV37</accession>
<name>A0ABD1YV37_9MARC</name>
<evidence type="ECO:0000313" key="3">
    <source>
        <dbReference type="Proteomes" id="UP001605036"/>
    </source>
</evidence>
<sequence length="105" mass="11383">MAVGATISLTASLLSVVFSNSQVDVVRYSGGRRPPGPREVVAEGNPLWSSTANCQLAVLSPQVRWENFRRWTCLLALDALPDFTAEACYSGFSRAGTDWEDSLGM</sequence>
<keyword evidence="3" id="KW-1185">Reference proteome</keyword>
<evidence type="ECO:0000313" key="2">
    <source>
        <dbReference type="EMBL" id="KAL2634623.1"/>
    </source>
</evidence>
<dbReference type="AlphaFoldDB" id="A0ABD1YV37"/>
<organism evidence="2 3">
    <name type="scientific">Riccia fluitans</name>
    <dbReference type="NCBI Taxonomy" id="41844"/>
    <lineage>
        <taxon>Eukaryota</taxon>
        <taxon>Viridiplantae</taxon>
        <taxon>Streptophyta</taxon>
        <taxon>Embryophyta</taxon>
        <taxon>Marchantiophyta</taxon>
        <taxon>Marchantiopsida</taxon>
        <taxon>Marchantiidae</taxon>
        <taxon>Marchantiales</taxon>
        <taxon>Ricciaceae</taxon>
        <taxon>Riccia</taxon>
    </lineage>
</organism>
<dbReference type="EMBL" id="JBHFFA010000003">
    <property type="protein sequence ID" value="KAL2634623.1"/>
    <property type="molecule type" value="Genomic_DNA"/>
</dbReference>
<feature type="chain" id="PRO_5044796996" evidence="1">
    <location>
        <begin position="20"/>
        <end position="105"/>
    </location>
</feature>
<comment type="caution">
    <text evidence="2">The sequence shown here is derived from an EMBL/GenBank/DDBJ whole genome shotgun (WGS) entry which is preliminary data.</text>
</comment>
<proteinExistence type="predicted"/>
<protein>
    <submittedName>
        <fullName evidence="2">Uncharacterized protein</fullName>
    </submittedName>
</protein>
<feature type="signal peptide" evidence="1">
    <location>
        <begin position="1"/>
        <end position="19"/>
    </location>
</feature>
<reference evidence="2 3" key="1">
    <citation type="submission" date="2024-09" db="EMBL/GenBank/DDBJ databases">
        <title>Chromosome-scale assembly of Riccia fluitans.</title>
        <authorList>
            <person name="Paukszto L."/>
            <person name="Sawicki J."/>
            <person name="Karawczyk K."/>
            <person name="Piernik-Szablinska J."/>
            <person name="Szczecinska M."/>
            <person name="Mazdziarz M."/>
        </authorList>
    </citation>
    <scope>NUCLEOTIDE SEQUENCE [LARGE SCALE GENOMIC DNA]</scope>
    <source>
        <strain evidence="2">Rf_01</strain>
        <tissue evidence="2">Aerial parts of the thallus</tissue>
    </source>
</reference>
<gene>
    <name evidence="2" type="ORF">R1flu_006102</name>
</gene>
<keyword evidence="1" id="KW-0732">Signal</keyword>
<dbReference type="Proteomes" id="UP001605036">
    <property type="component" value="Unassembled WGS sequence"/>
</dbReference>
<evidence type="ECO:0000256" key="1">
    <source>
        <dbReference type="SAM" id="SignalP"/>
    </source>
</evidence>